<comment type="caution">
    <text evidence="2">The sequence shown here is derived from an EMBL/GenBank/DDBJ whole genome shotgun (WGS) entry which is preliminary data.</text>
</comment>
<dbReference type="EMBL" id="CAJOBA010049545">
    <property type="protein sequence ID" value="CAF4224882.1"/>
    <property type="molecule type" value="Genomic_DNA"/>
</dbReference>
<dbReference type="EMBL" id="CAJNOK010027781">
    <property type="protein sequence ID" value="CAF1425775.1"/>
    <property type="molecule type" value="Genomic_DNA"/>
</dbReference>
<sequence length="55" mass="6437">KMNLKANGDPCVREEAETLPRQFQIASSCCLNIDAQWYLYRIQINNSQEGMMEWV</sequence>
<gene>
    <name evidence="1" type="ORF">OVA965_LOCUS33850</name>
    <name evidence="2" type="ORF">TMI583_LOCUS34745</name>
</gene>
<protein>
    <submittedName>
        <fullName evidence="2">Uncharacterized protein</fullName>
    </submittedName>
</protein>
<accession>A0A8S2SJ85</accession>
<organism evidence="2 3">
    <name type="scientific">Didymodactylos carnosus</name>
    <dbReference type="NCBI Taxonomy" id="1234261"/>
    <lineage>
        <taxon>Eukaryota</taxon>
        <taxon>Metazoa</taxon>
        <taxon>Spiralia</taxon>
        <taxon>Gnathifera</taxon>
        <taxon>Rotifera</taxon>
        <taxon>Eurotatoria</taxon>
        <taxon>Bdelloidea</taxon>
        <taxon>Philodinida</taxon>
        <taxon>Philodinidae</taxon>
        <taxon>Didymodactylos</taxon>
    </lineage>
</organism>
<feature type="non-terminal residue" evidence="2">
    <location>
        <position position="1"/>
    </location>
</feature>
<name>A0A8S2SJ85_9BILA</name>
<evidence type="ECO:0000313" key="1">
    <source>
        <dbReference type="EMBL" id="CAF1425775.1"/>
    </source>
</evidence>
<reference evidence="2" key="1">
    <citation type="submission" date="2021-02" db="EMBL/GenBank/DDBJ databases">
        <authorList>
            <person name="Nowell W R."/>
        </authorList>
    </citation>
    <scope>NUCLEOTIDE SEQUENCE</scope>
</reference>
<proteinExistence type="predicted"/>
<dbReference type="Proteomes" id="UP000677228">
    <property type="component" value="Unassembled WGS sequence"/>
</dbReference>
<dbReference type="Proteomes" id="UP000682733">
    <property type="component" value="Unassembled WGS sequence"/>
</dbReference>
<evidence type="ECO:0000313" key="2">
    <source>
        <dbReference type="EMBL" id="CAF4224882.1"/>
    </source>
</evidence>
<dbReference type="AlphaFoldDB" id="A0A8S2SJ85"/>
<evidence type="ECO:0000313" key="3">
    <source>
        <dbReference type="Proteomes" id="UP000682733"/>
    </source>
</evidence>